<dbReference type="Proteomes" id="UP000483820">
    <property type="component" value="Chromosome III"/>
</dbReference>
<name>A0A6A5H7Z2_CAERE</name>
<dbReference type="InterPro" id="IPR012885">
    <property type="entry name" value="F-box_Sdz-33"/>
</dbReference>
<dbReference type="PROSITE" id="PS50181">
    <property type="entry name" value="FBOX"/>
    <property type="match status" value="1"/>
</dbReference>
<feature type="domain" description="F-box" evidence="1">
    <location>
        <begin position="3"/>
        <end position="47"/>
    </location>
</feature>
<dbReference type="PANTHER" id="PTHR21503">
    <property type="entry name" value="F-BOX-CONTAINING HYPOTHETICAL PROTEIN C.ELEGANS"/>
    <property type="match status" value="1"/>
</dbReference>
<dbReference type="KEGG" id="crq:GCK72_011573"/>
<dbReference type="CTD" id="9814316"/>
<dbReference type="RefSeq" id="XP_003102245.2">
    <property type="nucleotide sequence ID" value="XM_003102197.2"/>
</dbReference>
<dbReference type="GeneID" id="9814316"/>
<dbReference type="AlphaFoldDB" id="A0A6A5H7Z2"/>
<comment type="caution">
    <text evidence="2">The sequence shown here is derived from an EMBL/GenBank/DDBJ whole genome shotgun (WGS) entry which is preliminary data.</text>
</comment>
<accession>A0A6A5H7Z2</accession>
<dbReference type="InterPro" id="IPR001810">
    <property type="entry name" value="F-box_dom"/>
</dbReference>
<protein>
    <recommendedName>
        <fullName evidence="1">F-box domain-containing protein</fullName>
    </recommendedName>
</protein>
<organism evidence="2 3">
    <name type="scientific">Caenorhabditis remanei</name>
    <name type="common">Caenorhabditis vulgaris</name>
    <dbReference type="NCBI Taxonomy" id="31234"/>
    <lineage>
        <taxon>Eukaryota</taxon>
        <taxon>Metazoa</taxon>
        <taxon>Ecdysozoa</taxon>
        <taxon>Nematoda</taxon>
        <taxon>Chromadorea</taxon>
        <taxon>Rhabditida</taxon>
        <taxon>Rhabditina</taxon>
        <taxon>Rhabditomorpha</taxon>
        <taxon>Rhabditoidea</taxon>
        <taxon>Rhabditidae</taxon>
        <taxon>Peloderinae</taxon>
        <taxon>Caenorhabditis</taxon>
    </lineage>
</organism>
<dbReference type="Pfam" id="PF07735">
    <property type="entry name" value="FBA_2"/>
    <property type="match status" value="1"/>
</dbReference>
<evidence type="ECO:0000313" key="2">
    <source>
        <dbReference type="EMBL" id="KAF1763307.1"/>
    </source>
</evidence>
<proteinExistence type="predicted"/>
<gene>
    <name evidence="2" type="ORF">GCK72_011573</name>
</gene>
<dbReference type="EMBL" id="WUAV01000003">
    <property type="protein sequence ID" value="KAF1763307.1"/>
    <property type="molecule type" value="Genomic_DNA"/>
</dbReference>
<evidence type="ECO:0000259" key="1">
    <source>
        <dbReference type="PROSITE" id="PS50181"/>
    </source>
</evidence>
<evidence type="ECO:0000313" key="3">
    <source>
        <dbReference type="Proteomes" id="UP000483820"/>
    </source>
</evidence>
<sequence>MTPFPIFGTPFLVWSAILKKMNFKEIVTLAECSRRTYKMVKAAYRKRNIIDILSGWPIKRTPLNILQYLRFLSPLVEPVTLTILITDPVEFTISIRHSSKIYDFKVIFTTPIPRTCRVISCGQWKMLGRLSDDDMTVTTYWNNRRYGIIQFLDYLEASREDLNLKIENLELNGDVLFEDFPEIMKLTTNWIHSKKVEVQNLRLLEKLNQKDFEHLFYRIQPTVSLTSNAKTIPVFRVDQISEQHQFKMRRLALCPGNWFTFENLMNCDCVTIDISSCQFDERNILEFLKHWREGKRWEKLKKLALVLSHGVIVEKILKVLQKDRSPLRIHIDDMFSYIEHKDGAVARITSRDGNLQLTHLLTIDVLPQSSHQW</sequence>
<reference evidence="2 3" key="1">
    <citation type="submission" date="2019-12" db="EMBL/GenBank/DDBJ databases">
        <title>Chromosome-level assembly of the Caenorhabditis remanei genome.</title>
        <authorList>
            <person name="Teterina A.A."/>
            <person name="Willis J.H."/>
            <person name="Phillips P.C."/>
        </authorList>
    </citation>
    <scope>NUCLEOTIDE SEQUENCE [LARGE SCALE GENOMIC DNA]</scope>
    <source>
        <strain evidence="2 3">PX506</strain>
        <tissue evidence="2">Whole organism</tissue>
    </source>
</reference>